<sequence length="127" mass="13837">MKHRIIALAAAIAILPTLAAAQGAHSGHSGHSTPAPTARTPDAPATQGYRQANDTMHKNMDIAFSGNADIDFVRGMIPHHQGAIDMAKVALQHGKDEQVRKWAEDVIREQEREIAEMQAWLKSRGVQ</sequence>
<accession>A0ABS0HXA4</accession>
<dbReference type="RefSeq" id="WP_196265147.1">
    <property type="nucleotide sequence ID" value="NZ_JADQDN010000011.1"/>
</dbReference>
<dbReference type="EMBL" id="JADQDN010000011">
    <property type="protein sequence ID" value="MBF9197795.1"/>
    <property type="molecule type" value="Genomic_DNA"/>
</dbReference>
<dbReference type="Proteomes" id="UP000611708">
    <property type="component" value="Unassembled WGS sequence"/>
</dbReference>
<keyword evidence="5" id="KW-1185">Reference proteome</keyword>
<proteinExistence type="predicted"/>
<dbReference type="Pfam" id="PF03713">
    <property type="entry name" value="DUF305"/>
    <property type="match status" value="1"/>
</dbReference>
<feature type="region of interest" description="Disordered" evidence="1">
    <location>
        <begin position="23"/>
        <end position="49"/>
    </location>
</feature>
<evidence type="ECO:0000259" key="3">
    <source>
        <dbReference type="Pfam" id="PF03713"/>
    </source>
</evidence>
<feature type="compositionally biased region" description="Low complexity" evidence="1">
    <location>
        <begin position="23"/>
        <end position="46"/>
    </location>
</feature>
<reference evidence="4 5" key="1">
    <citation type="submission" date="2020-11" db="EMBL/GenBank/DDBJ databases">
        <authorList>
            <person name="Kim M.K."/>
        </authorList>
    </citation>
    <scope>NUCLEOTIDE SEQUENCE [LARGE SCALE GENOMIC DNA]</scope>
    <source>
        <strain evidence="4 5">BT290</strain>
    </source>
</reference>
<keyword evidence="2" id="KW-0732">Signal</keyword>
<feature type="chain" id="PRO_5047131443" evidence="2">
    <location>
        <begin position="20"/>
        <end position="127"/>
    </location>
</feature>
<evidence type="ECO:0000313" key="4">
    <source>
        <dbReference type="EMBL" id="MBF9197795.1"/>
    </source>
</evidence>
<protein>
    <submittedName>
        <fullName evidence="4">DUF305 domain-containing protein</fullName>
    </submittedName>
</protein>
<feature type="signal peptide" evidence="2">
    <location>
        <begin position="1"/>
        <end position="19"/>
    </location>
</feature>
<dbReference type="InterPro" id="IPR012347">
    <property type="entry name" value="Ferritin-like"/>
</dbReference>
<dbReference type="PANTHER" id="PTHR36933">
    <property type="entry name" value="SLL0788 PROTEIN"/>
    <property type="match status" value="1"/>
</dbReference>
<name>A0ABS0HXA4_9HYPH</name>
<dbReference type="InterPro" id="IPR005183">
    <property type="entry name" value="DUF305_CopM-like"/>
</dbReference>
<evidence type="ECO:0000313" key="5">
    <source>
        <dbReference type="Proteomes" id="UP000611708"/>
    </source>
</evidence>
<evidence type="ECO:0000256" key="1">
    <source>
        <dbReference type="SAM" id="MobiDB-lite"/>
    </source>
</evidence>
<gene>
    <name evidence="4" type="ORF">I2H36_17280</name>
</gene>
<feature type="domain" description="DUF305" evidence="3">
    <location>
        <begin position="47"/>
        <end position="121"/>
    </location>
</feature>
<dbReference type="Gene3D" id="1.20.1260.10">
    <property type="match status" value="1"/>
</dbReference>
<organism evidence="4 5">
    <name type="scientific">Microvirga terrestris</name>
    <dbReference type="NCBI Taxonomy" id="2791024"/>
    <lineage>
        <taxon>Bacteria</taxon>
        <taxon>Pseudomonadati</taxon>
        <taxon>Pseudomonadota</taxon>
        <taxon>Alphaproteobacteria</taxon>
        <taxon>Hyphomicrobiales</taxon>
        <taxon>Methylobacteriaceae</taxon>
        <taxon>Microvirga</taxon>
    </lineage>
</organism>
<evidence type="ECO:0000256" key="2">
    <source>
        <dbReference type="SAM" id="SignalP"/>
    </source>
</evidence>
<dbReference type="PANTHER" id="PTHR36933:SF1">
    <property type="entry name" value="SLL0788 PROTEIN"/>
    <property type="match status" value="1"/>
</dbReference>
<comment type="caution">
    <text evidence="4">The sequence shown here is derived from an EMBL/GenBank/DDBJ whole genome shotgun (WGS) entry which is preliminary data.</text>
</comment>